<keyword evidence="1" id="KW-0472">Membrane</keyword>
<dbReference type="AlphaFoldDB" id="A0A1J3DN62"/>
<dbReference type="EMBL" id="GEVI01012832">
    <property type="protein sequence ID" value="JAU19488.1"/>
    <property type="molecule type" value="Transcribed_RNA"/>
</dbReference>
<name>A0A1J3DN62_NOCCA</name>
<evidence type="ECO:0000313" key="2">
    <source>
        <dbReference type="EMBL" id="JAU19488.1"/>
    </source>
</evidence>
<keyword evidence="1" id="KW-1133">Transmembrane helix</keyword>
<protein>
    <submittedName>
        <fullName evidence="2">Uncharacterized protein</fullName>
    </submittedName>
</protein>
<accession>A0A1J3DN62</accession>
<proteinExistence type="predicted"/>
<organism evidence="2">
    <name type="scientific">Noccaea caerulescens</name>
    <name type="common">Alpine penny-cress</name>
    <name type="synonym">Thlaspi caerulescens</name>
    <dbReference type="NCBI Taxonomy" id="107243"/>
    <lineage>
        <taxon>Eukaryota</taxon>
        <taxon>Viridiplantae</taxon>
        <taxon>Streptophyta</taxon>
        <taxon>Embryophyta</taxon>
        <taxon>Tracheophyta</taxon>
        <taxon>Spermatophyta</taxon>
        <taxon>Magnoliopsida</taxon>
        <taxon>eudicotyledons</taxon>
        <taxon>Gunneridae</taxon>
        <taxon>Pentapetalae</taxon>
        <taxon>rosids</taxon>
        <taxon>malvids</taxon>
        <taxon>Brassicales</taxon>
        <taxon>Brassicaceae</taxon>
        <taxon>Coluteocarpeae</taxon>
        <taxon>Noccaea</taxon>
    </lineage>
</organism>
<evidence type="ECO:0000256" key="1">
    <source>
        <dbReference type="SAM" id="Phobius"/>
    </source>
</evidence>
<sequence>MVGEDGIVFVVGKERENEEKDTKVMSVMNKDGAIFSYCNDEQIKAIAFVCVCVCVVVSLSFSLLIRVQFVL</sequence>
<gene>
    <name evidence="2" type="ORF">GA_TR20961_c0_g1_i1_g.69718</name>
</gene>
<keyword evidence="1" id="KW-0812">Transmembrane</keyword>
<reference evidence="2" key="1">
    <citation type="submission" date="2016-07" db="EMBL/GenBank/DDBJ databases">
        <title>De novo transcriptome assembly of four accessions of the metal hyperaccumulator plant Noccaea caerulescens.</title>
        <authorList>
            <person name="Blande D."/>
            <person name="Halimaa P."/>
            <person name="Tervahauta A.I."/>
            <person name="Aarts M.G."/>
            <person name="Karenlampi S.O."/>
        </authorList>
    </citation>
    <scope>NUCLEOTIDE SEQUENCE</scope>
</reference>
<feature type="transmembrane region" description="Helical" evidence="1">
    <location>
        <begin position="45"/>
        <end position="65"/>
    </location>
</feature>